<name>A0ACB8F8I9_9SAUR</name>
<accession>A0ACB8F8I9</accession>
<protein>
    <submittedName>
        <fullName evidence="1">Uncharacterized protein</fullName>
    </submittedName>
</protein>
<organism evidence="1 2">
    <name type="scientific">Sphaerodactylus townsendi</name>
    <dbReference type="NCBI Taxonomy" id="933632"/>
    <lineage>
        <taxon>Eukaryota</taxon>
        <taxon>Metazoa</taxon>
        <taxon>Chordata</taxon>
        <taxon>Craniata</taxon>
        <taxon>Vertebrata</taxon>
        <taxon>Euteleostomi</taxon>
        <taxon>Lepidosauria</taxon>
        <taxon>Squamata</taxon>
        <taxon>Bifurcata</taxon>
        <taxon>Gekkota</taxon>
        <taxon>Sphaerodactylidae</taxon>
        <taxon>Sphaerodactylus</taxon>
    </lineage>
</organism>
<sequence>MSRAAAATGVPALKSKGAFWKAQEVMVMLGGVKEAGISPLLMGATKLPNKKEFGWQGRPPPQERPHFYLEFEELWHLAGEPSEEERYAERQPSATEAAQSSEEEEAEQEETSLVAGEGTSAATAGPAPTYTTPPRPAGSLREYLLPTWFSWIRDLQRRVSTLERANLKQAADQHTLRQTVKELEATVERLMVLMEQGN</sequence>
<evidence type="ECO:0000313" key="2">
    <source>
        <dbReference type="Proteomes" id="UP000827872"/>
    </source>
</evidence>
<reference evidence="1" key="1">
    <citation type="submission" date="2021-08" db="EMBL/GenBank/DDBJ databases">
        <title>The first chromosome-level gecko genome reveals the dynamic sex chromosomes of Neotropical dwarf geckos (Sphaerodactylidae: Sphaerodactylus).</title>
        <authorList>
            <person name="Pinto B.J."/>
            <person name="Keating S.E."/>
            <person name="Gamble T."/>
        </authorList>
    </citation>
    <scope>NUCLEOTIDE SEQUENCE</scope>
    <source>
        <strain evidence="1">TG3544</strain>
    </source>
</reference>
<comment type="caution">
    <text evidence="1">The sequence shown here is derived from an EMBL/GenBank/DDBJ whole genome shotgun (WGS) entry which is preliminary data.</text>
</comment>
<dbReference type="EMBL" id="CM037621">
    <property type="protein sequence ID" value="KAH8001675.1"/>
    <property type="molecule type" value="Genomic_DNA"/>
</dbReference>
<keyword evidence="2" id="KW-1185">Reference proteome</keyword>
<evidence type="ECO:0000313" key="1">
    <source>
        <dbReference type="EMBL" id="KAH8001675.1"/>
    </source>
</evidence>
<gene>
    <name evidence="1" type="ORF">K3G42_013829</name>
</gene>
<proteinExistence type="predicted"/>
<dbReference type="Proteomes" id="UP000827872">
    <property type="component" value="Linkage Group LG08"/>
</dbReference>